<proteinExistence type="predicted"/>
<dbReference type="Proteomes" id="UP000198569">
    <property type="component" value="Unassembled WGS sequence"/>
</dbReference>
<gene>
    <name evidence="1" type="ORF">SAMN05444338_112133</name>
</gene>
<reference evidence="2" key="1">
    <citation type="submission" date="2016-10" db="EMBL/GenBank/DDBJ databases">
        <authorList>
            <person name="Varghese N."/>
            <person name="Submissions S."/>
        </authorList>
    </citation>
    <scope>NUCLEOTIDE SEQUENCE [LARGE SCALE GENOMIC DNA]</scope>
    <source>
        <strain evidence="2">DSM 15718</strain>
    </source>
</reference>
<name>A0A1H3D9N5_9FLAO</name>
<dbReference type="EMBL" id="FNMV01000012">
    <property type="protein sequence ID" value="SDX63010.1"/>
    <property type="molecule type" value="Genomic_DNA"/>
</dbReference>
<sequence>MNISEMTISIKLAIYEFSHKLLNSKLHKNKPDFLTKNNNKSQF</sequence>
<protein>
    <submittedName>
        <fullName evidence="1">Uncharacterized protein</fullName>
    </submittedName>
</protein>
<evidence type="ECO:0000313" key="1">
    <source>
        <dbReference type="EMBL" id="SDX63010.1"/>
    </source>
</evidence>
<dbReference type="STRING" id="229203.SAMN05444338_112133"/>
<accession>A0A1H3D9N5</accession>
<organism evidence="1 2">
    <name type="scientific">Flavobacterium degerlachei</name>
    <dbReference type="NCBI Taxonomy" id="229203"/>
    <lineage>
        <taxon>Bacteria</taxon>
        <taxon>Pseudomonadati</taxon>
        <taxon>Bacteroidota</taxon>
        <taxon>Flavobacteriia</taxon>
        <taxon>Flavobacteriales</taxon>
        <taxon>Flavobacteriaceae</taxon>
        <taxon>Flavobacterium</taxon>
    </lineage>
</organism>
<dbReference type="AlphaFoldDB" id="A0A1H3D9N5"/>
<keyword evidence="2" id="KW-1185">Reference proteome</keyword>
<evidence type="ECO:0000313" key="2">
    <source>
        <dbReference type="Proteomes" id="UP000198569"/>
    </source>
</evidence>